<feature type="transmembrane region" description="Helical" evidence="6">
    <location>
        <begin position="417"/>
        <end position="442"/>
    </location>
</feature>
<dbReference type="InterPro" id="IPR025857">
    <property type="entry name" value="MacB_PCD"/>
</dbReference>
<accession>A0ABP7Y9F6</accession>
<protein>
    <submittedName>
        <fullName evidence="9">ABC transporter permease</fullName>
    </submittedName>
</protein>
<feature type="domain" description="ABC3 transporter permease C-terminal" evidence="7">
    <location>
        <begin position="668"/>
        <end position="781"/>
    </location>
</feature>
<evidence type="ECO:0000256" key="1">
    <source>
        <dbReference type="ARBA" id="ARBA00004651"/>
    </source>
</evidence>
<evidence type="ECO:0000256" key="2">
    <source>
        <dbReference type="ARBA" id="ARBA00022475"/>
    </source>
</evidence>
<gene>
    <name evidence="9" type="ORF">GCM10022216_04250</name>
</gene>
<organism evidence="9 10">
    <name type="scientific">Sphingobacterium kyonggiense</name>
    <dbReference type="NCBI Taxonomy" id="714075"/>
    <lineage>
        <taxon>Bacteria</taxon>
        <taxon>Pseudomonadati</taxon>
        <taxon>Bacteroidota</taxon>
        <taxon>Sphingobacteriia</taxon>
        <taxon>Sphingobacteriales</taxon>
        <taxon>Sphingobacteriaceae</taxon>
        <taxon>Sphingobacterium</taxon>
    </lineage>
</organism>
<evidence type="ECO:0000259" key="7">
    <source>
        <dbReference type="Pfam" id="PF02687"/>
    </source>
</evidence>
<dbReference type="Pfam" id="PF02687">
    <property type="entry name" value="FtsX"/>
    <property type="match status" value="2"/>
</dbReference>
<dbReference type="Proteomes" id="UP001500101">
    <property type="component" value="Unassembled WGS sequence"/>
</dbReference>
<feature type="transmembrane region" description="Helical" evidence="6">
    <location>
        <begin position="748"/>
        <end position="769"/>
    </location>
</feature>
<keyword evidence="4 6" id="KW-1133">Transmembrane helix</keyword>
<feature type="transmembrane region" description="Helical" evidence="6">
    <location>
        <begin position="665"/>
        <end position="689"/>
    </location>
</feature>
<evidence type="ECO:0000256" key="6">
    <source>
        <dbReference type="SAM" id="Phobius"/>
    </source>
</evidence>
<feature type="transmembrane region" description="Helical" evidence="6">
    <location>
        <begin position="717"/>
        <end position="736"/>
    </location>
</feature>
<evidence type="ECO:0000259" key="8">
    <source>
        <dbReference type="Pfam" id="PF12704"/>
    </source>
</evidence>
<feature type="domain" description="MacB-like periplasmic core" evidence="8">
    <location>
        <begin position="20"/>
        <end position="235"/>
    </location>
</feature>
<dbReference type="InterPro" id="IPR003838">
    <property type="entry name" value="ABC3_permease_C"/>
</dbReference>
<keyword evidence="2" id="KW-1003">Cell membrane</keyword>
<feature type="transmembrane region" description="Helical" evidence="6">
    <location>
        <begin position="373"/>
        <end position="396"/>
    </location>
</feature>
<feature type="transmembrane region" description="Helical" evidence="6">
    <location>
        <begin position="21"/>
        <end position="41"/>
    </location>
</feature>
<keyword evidence="3 6" id="KW-0812">Transmembrane</keyword>
<keyword evidence="5 6" id="KW-0472">Membrane</keyword>
<dbReference type="Pfam" id="PF12704">
    <property type="entry name" value="MacB_PCD"/>
    <property type="match status" value="2"/>
</dbReference>
<keyword evidence="10" id="KW-1185">Reference proteome</keyword>
<name>A0ABP7Y9F6_9SPHI</name>
<dbReference type="EMBL" id="BAAAZI010000004">
    <property type="protein sequence ID" value="GAA4132781.1"/>
    <property type="molecule type" value="Genomic_DNA"/>
</dbReference>
<feature type="transmembrane region" description="Helical" evidence="6">
    <location>
        <begin position="282"/>
        <end position="304"/>
    </location>
</feature>
<evidence type="ECO:0000256" key="3">
    <source>
        <dbReference type="ARBA" id="ARBA00022692"/>
    </source>
</evidence>
<dbReference type="PANTHER" id="PTHR30572:SF18">
    <property type="entry name" value="ABC-TYPE MACROLIDE FAMILY EXPORT SYSTEM PERMEASE COMPONENT 2"/>
    <property type="match status" value="1"/>
</dbReference>
<feature type="domain" description="ABC3 transporter permease C-terminal" evidence="7">
    <location>
        <begin position="285"/>
        <end position="396"/>
    </location>
</feature>
<feature type="domain" description="MacB-like periplasmic core" evidence="8">
    <location>
        <begin position="454"/>
        <end position="632"/>
    </location>
</feature>
<comment type="subcellular location">
    <subcellularLocation>
        <location evidence="1">Cell membrane</location>
        <topology evidence="1">Multi-pass membrane protein</topology>
    </subcellularLocation>
</comment>
<feature type="transmembrane region" description="Helical" evidence="6">
    <location>
        <begin position="325"/>
        <end position="353"/>
    </location>
</feature>
<evidence type="ECO:0000313" key="9">
    <source>
        <dbReference type="EMBL" id="GAA4132781.1"/>
    </source>
</evidence>
<reference evidence="10" key="1">
    <citation type="journal article" date="2019" name="Int. J. Syst. Evol. Microbiol.">
        <title>The Global Catalogue of Microorganisms (GCM) 10K type strain sequencing project: providing services to taxonomists for standard genome sequencing and annotation.</title>
        <authorList>
            <consortium name="The Broad Institute Genomics Platform"/>
            <consortium name="The Broad Institute Genome Sequencing Center for Infectious Disease"/>
            <person name="Wu L."/>
            <person name="Ma J."/>
        </authorList>
    </citation>
    <scope>NUCLEOTIDE SEQUENCE [LARGE SCALE GENOMIC DNA]</scope>
    <source>
        <strain evidence="10">JCM 16704</strain>
    </source>
</reference>
<evidence type="ECO:0000313" key="10">
    <source>
        <dbReference type="Proteomes" id="UP001500101"/>
    </source>
</evidence>
<dbReference type="InterPro" id="IPR050250">
    <property type="entry name" value="Macrolide_Exporter_MacB"/>
</dbReference>
<dbReference type="PANTHER" id="PTHR30572">
    <property type="entry name" value="MEMBRANE COMPONENT OF TRANSPORTER-RELATED"/>
    <property type="match status" value="1"/>
</dbReference>
<proteinExistence type="predicted"/>
<sequence length="788" mass="87709">MISNFIKSAFRNLWKTKGYSFLNIFGLALGIAVTAFIFLWVEDEVTYNANFKNQEDIYIVKSIQKYDGQTFVFGATQGPLAAAIKEEIPGIKHAARYTWGDNMLFNNGEDKVSQFGYYVDPSFMEILSPEFVEGSHKTAFTQLNNIVLSESVAQKFFAGEKALGKTIKLSNGESYIVSAVTKDFPDNADLRYDFLLDFKKFEVANEWLKSYGSNGLQTLVQVTENADLSQINKQLLKFVEKKTNGEVTFSENFLYPMSRWHLYDVFDSSGIEKDGAIKNVRLFSTIAWLILIIACINFMNLSTARSEKRAKEVGMRKIVGATKRSLILQFLGESLIYAFVSGVLALFFIWLGLKPFNTLIGKELELNLGSNLHLGFFAGIILLCGLVAGSYPAFFLSSFKPLNTLKGGTSRSLSAGLVRKILVAIQFSAAIILIIATSIIYLQINSAKNRDVGFDRSQVITTNLRSDMTKHLPYIKDKLIATGVVEAVGVSKESSLRTGSNTSNFDWDGKNKDQSILINWTVVDGDFIPALGMKMADGRNFNMQNVGDSTSVVVNESFAKLVKPDGQIAGQVIQMNGQPITVVGVVKDYVYNNVYANIEPLVLFPFYETAGVLNIRTKAGVDIQEAIQKIETVIKEQSPGYPFNYRFLDESFNKMFFSEVLLQKLASLFGVLAIIISCLGLFGLASYAAEQRAREVSIRKVLGASVFGLVKMLNKEFILLVVISCLIAFPIAYFYMNDWLKNFQYHINIPWAIFLISGLVAIGIALLTISSQALKAAWSNPTKTLRNE</sequence>
<evidence type="ECO:0000256" key="4">
    <source>
        <dbReference type="ARBA" id="ARBA00022989"/>
    </source>
</evidence>
<dbReference type="RefSeq" id="WP_344673029.1">
    <property type="nucleotide sequence ID" value="NZ_BAAAZI010000004.1"/>
</dbReference>
<evidence type="ECO:0000256" key="5">
    <source>
        <dbReference type="ARBA" id="ARBA00023136"/>
    </source>
</evidence>
<comment type="caution">
    <text evidence="9">The sequence shown here is derived from an EMBL/GenBank/DDBJ whole genome shotgun (WGS) entry which is preliminary data.</text>
</comment>